<evidence type="ECO:0000313" key="10">
    <source>
        <dbReference type="Proteomes" id="UP000534001"/>
    </source>
</evidence>
<dbReference type="InterPro" id="IPR047641">
    <property type="entry name" value="ABC_transpr_MalK/UgpC-like"/>
</dbReference>
<dbReference type="SUPFAM" id="SSF52540">
    <property type="entry name" value="P-loop containing nucleoside triphosphate hydrolases"/>
    <property type="match status" value="1"/>
</dbReference>
<dbReference type="EMBL" id="JACHFF010000002">
    <property type="protein sequence ID" value="MBB6423788.1"/>
    <property type="molecule type" value="Genomic_DNA"/>
</dbReference>
<keyword evidence="1" id="KW-0813">Transport</keyword>
<dbReference type="InterPro" id="IPR027417">
    <property type="entry name" value="P-loop_NTPase"/>
</dbReference>
<keyword evidence="4 8" id="KW-0067">ATP-binding</keyword>
<dbReference type="PANTHER" id="PTHR43875">
    <property type="entry name" value="MALTODEXTRIN IMPORT ATP-BINDING PROTEIN MSMX"/>
    <property type="match status" value="1"/>
</dbReference>
<protein>
    <submittedName>
        <fullName evidence="8">Maltose/maltodextrin import ATP-binding protein MalK</fullName>
    </submittedName>
    <submittedName>
        <fullName evidence="9">Sn-glycerol 3-phosphate transport system ATP-binding protein</fullName>
    </submittedName>
</protein>
<dbReference type="InterPro" id="IPR017871">
    <property type="entry name" value="ABC_transporter-like_CS"/>
</dbReference>
<dbReference type="CDD" id="cd03301">
    <property type="entry name" value="ABC_MalK_N"/>
    <property type="match status" value="1"/>
</dbReference>
<proteinExistence type="predicted"/>
<dbReference type="InterPro" id="IPR012340">
    <property type="entry name" value="NA-bd_OB-fold"/>
</dbReference>
<dbReference type="NCBIfam" id="NF008653">
    <property type="entry name" value="PRK11650.1"/>
    <property type="match status" value="1"/>
</dbReference>
<evidence type="ECO:0000313" key="11">
    <source>
        <dbReference type="Proteomes" id="UP000545588"/>
    </source>
</evidence>
<dbReference type="Pfam" id="PF00005">
    <property type="entry name" value="ABC_tran"/>
    <property type="match status" value="1"/>
</dbReference>
<dbReference type="GO" id="GO:0008643">
    <property type="term" value="P:carbohydrate transport"/>
    <property type="evidence" value="ECO:0007669"/>
    <property type="project" value="InterPro"/>
</dbReference>
<name>A0A6V7R0P4_9STAP</name>
<sequence>MTEKITMNNIVKRYDKEVTVLDDIDLTINEGEFFVMVGPSGSGKSTLLRMIAGLEDITDGVMKIDDNVINHLPPKKRNLSMVFQSYALYPHMTVRDNILFGLKARKVNKEEQQKRLHETTEMIGLSDYLDRKPRQLSGGQRQRVALARAIVSQAPICLMDEPLSNLDAKLRANMRIEIRRLQRQFGLTMVYVTHDQVEAMTMGDRIMVLDSGKIQQVGRPIDLYNEPANLFVASFIGSPKMNIGTVQKDIAGKKFIIEGELAIDVPDRVIEGLQDIPNITVGIRAEHITPPEDGKEIHTLEVVNVENLGNETSIAFDVGQEIWTAKWPGQWDIKVGEATPVNISHEDFAYFDSDTTQLIRSSRSALREGDEIDAVQQQ</sequence>
<evidence type="ECO:0000259" key="7">
    <source>
        <dbReference type="PROSITE" id="PS50893"/>
    </source>
</evidence>
<evidence type="ECO:0000313" key="9">
    <source>
        <dbReference type="EMBL" id="MBB6423788.1"/>
    </source>
</evidence>
<dbReference type="PANTHER" id="PTHR43875:SF15">
    <property type="entry name" value="TREHALOSE IMPORT ATP-BINDING PROTEIN SUGC"/>
    <property type="match status" value="1"/>
</dbReference>
<feature type="domain" description="ABC transporter" evidence="7">
    <location>
        <begin position="5"/>
        <end position="236"/>
    </location>
</feature>
<evidence type="ECO:0000256" key="6">
    <source>
        <dbReference type="ARBA" id="ARBA00023136"/>
    </source>
</evidence>
<dbReference type="AlphaFoldDB" id="A0A6V7R0P4"/>
<dbReference type="PROSITE" id="PS50893">
    <property type="entry name" value="ABC_TRANSPORTER_2"/>
    <property type="match status" value="1"/>
</dbReference>
<dbReference type="SUPFAM" id="SSF50331">
    <property type="entry name" value="MOP-like"/>
    <property type="match status" value="1"/>
</dbReference>
<reference evidence="8 10" key="1">
    <citation type="submission" date="2020-07" db="EMBL/GenBank/DDBJ databases">
        <authorList>
            <person name="Criscuolo A."/>
        </authorList>
    </citation>
    <scope>NUCLEOTIDE SEQUENCE [LARGE SCALE GENOMIC DNA]</scope>
    <source>
        <strain evidence="8">CIP111751</strain>
    </source>
</reference>
<comment type="caution">
    <text evidence="8">The sequence shown here is derived from an EMBL/GenBank/DDBJ whole genome shotgun (WGS) entry which is preliminary data.</text>
</comment>
<dbReference type="GO" id="GO:0016887">
    <property type="term" value="F:ATP hydrolysis activity"/>
    <property type="evidence" value="ECO:0007669"/>
    <property type="project" value="InterPro"/>
</dbReference>
<dbReference type="Gene3D" id="3.40.50.300">
    <property type="entry name" value="P-loop containing nucleotide triphosphate hydrolases"/>
    <property type="match status" value="1"/>
</dbReference>
<dbReference type="Gene3D" id="2.40.50.100">
    <property type="match status" value="1"/>
</dbReference>
<dbReference type="SMART" id="SM00382">
    <property type="entry name" value="AAA"/>
    <property type="match status" value="1"/>
</dbReference>
<keyword evidence="5" id="KW-1278">Translocase</keyword>
<dbReference type="RefSeq" id="WP_184283720.1">
    <property type="nucleotide sequence ID" value="NZ_BMCO01000002.1"/>
</dbReference>
<accession>A0A6V7R0P4</accession>
<keyword evidence="2" id="KW-1003">Cell membrane</keyword>
<dbReference type="GO" id="GO:0140359">
    <property type="term" value="F:ABC-type transporter activity"/>
    <property type="evidence" value="ECO:0007669"/>
    <property type="project" value="InterPro"/>
</dbReference>
<dbReference type="InterPro" id="IPR008995">
    <property type="entry name" value="Mo/tungstate-bd_C_term_dom"/>
</dbReference>
<evidence type="ECO:0000256" key="2">
    <source>
        <dbReference type="ARBA" id="ARBA00022475"/>
    </source>
</evidence>
<dbReference type="GO" id="GO:0005524">
    <property type="term" value="F:ATP binding"/>
    <property type="evidence" value="ECO:0007669"/>
    <property type="project" value="UniProtKB-KW"/>
</dbReference>
<organism evidence="8 10">
    <name type="scientific">Jeotgalicoccus coquinae</name>
    <dbReference type="NCBI Taxonomy" id="709509"/>
    <lineage>
        <taxon>Bacteria</taxon>
        <taxon>Bacillati</taxon>
        <taxon>Bacillota</taxon>
        <taxon>Bacilli</taxon>
        <taxon>Bacillales</taxon>
        <taxon>Staphylococcaceae</taxon>
        <taxon>Jeotgalicoccus</taxon>
    </lineage>
</organism>
<evidence type="ECO:0000256" key="5">
    <source>
        <dbReference type="ARBA" id="ARBA00022967"/>
    </source>
</evidence>
<dbReference type="PROSITE" id="PS00211">
    <property type="entry name" value="ABC_TRANSPORTER_1"/>
    <property type="match status" value="1"/>
</dbReference>
<dbReference type="InterPro" id="IPR015855">
    <property type="entry name" value="ABC_transpr_MalK-like"/>
</dbReference>
<evidence type="ECO:0000313" key="8">
    <source>
        <dbReference type="EMBL" id="CAD2070658.1"/>
    </source>
</evidence>
<dbReference type="InterPro" id="IPR003593">
    <property type="entry name" value="AAA+_ATPase"/>
</dbReference>
<dbReference type="GO" id="GO:0055052">
    <property type="term" value="C:ATP-binding cassette (ABC) transporter complex, substrate-binding subunit-containing"/>
    <property type="evidence" value="ECO:0007669"/>
    <property type="project" value="TreeGrafter"/>
</dbReference>
<gene>
    <name evidence="8" type="primary">malK</name>
    <name evidence="9" type="ORF">HNR41_001760</name>
    <name evidence="8" type="ORF">JEOCOQ751_00019</name>
</gene>
<keyword evidence="3" id="KW-0547">Nucleotide-binding</keyword>
<evidence type="ECO:0000256" key="3">
    <source>
        <dbReference type="ARBA" id="ARBA00022741"/>
    </source>
</evidence>
<dbReference type="EMBL" id="CAJEWA010000004">
    <property type="protein sequence ID" value="CAD2070658.1"/>
    <property type="molecule type" value="Genomic_DNA"/>
</dbReference>
<dbReference type="FunFam" id="3.40.50.300:FF:000042">
    <property type="entry name" value="Maltose/maltodextrin ABC transporter, ATP-binding protein"/>
    <property type="match status" value="1"/>
</dbReference>
<keyword evidence="11" id="KW-1185">Reference proteome</keyword>
<evidence type="ECO:0000256" key="1">
    <source>
        <dbReference type="ARBA" id="ARBA00022448"/>
    </source>
</evidence>
<dbReference type="Proteomes" id="UP000534001">
    <property type="component" value="Unassembled WGS sequence"/>
</dbReference>
<keyword evidence="6" id="KW-0472">Membrane</keyword>
<dbReference type="InterPro" id="IPR003439">
    <property type="entry name" value="ABC_transporter-like_ATP-bd"/>
</dbReference>
<reference evidence="9 11" key="2">
    <citation type="submission" date="2020-08" db="EMBL/GenBank/DDBJ databases">
        <title>Genomic Encyclopedia of Type Strains, Phase IV (KMG-IV): sequencing the most valuable type-strain genomes for metagenomic binning, comparative biology and taxonomic classification.</title>
        <authorList>
            <person name="Goeker M."/>
        </authorList>
    </citation>
    <scope>NUCLEOTIDE SEQUENCE [LARGE SCALE GENOMIC DNA]</scope>
    <source>
        <strain evidence="9 11">DSM 22419</strain>
    </source>
</reference>
<dbReference type="Gene3D" id="2.40.50.140">
    <property type="entry name" value="Nucleic acid-binding proteins"/>
    <property type="match status" value="1"/>
</dbReference>
<evidence type="ECO:0000256" key="4">
    <source>
        <dbReference type="ARBA" id="ARBA00022840"/>
    </source>
</evidence>
<dbReference type="Proteomes" id="UP000545588">
    <property type="component" value="Unassembled WGS sequence"/>
</dbReference>